<accession>A0A7H8XHJ3</accession>
<name>A0A7H8XHJ3_9ACTN</name>
<evidence type="ECO:0000313" key="2">
    <source>
        <dbReference type="Proteomes" id="UP000509335"/>
    </source>
</evidence>
<evidence type="ECO:0000313" key="1">
    <source>
        <dbReference type="EMBL" id="QLD23849.1"/>
    </source>
</evidence>
<organism evidence="1 2">
    <name type="scientific">Micromonospora carbonacea</name>
    <dbReference type="NCBI Taxonomy" id="47853"/>
    <lineage>
        <taxon>Bacteria</taxon>
        <taxon>Bacillati</taxon>
        <taxon>Actinomycetota</taxon>
        <taxon>Actinomycetes</taxon>
        <taxon>Micromonosporales</taxon>
        <taxon>Micromonosporaceae</taxon>
        <taxon>Micromonospora</taxon>
    </lineage>
</organism>
<protein>
    <submittedName>
        <fullName evidence="1">Uncharacterized protein</fullName>
    </submittedName>
</protein>
<dbReference type="EMBL" id="CP058322">
    <property type="protein sequence ID" value="QLD23849.1"/>
    <property type="molecule type" value="Genomic_DNA"/>
</dbReference>
<proteinExistence type="predicted"/>
<reference evidence="1 2" key="1">
    <citation type="submission" date="2020-07" db="EMBL/GenBank/DDBJ databases">
        <title>A bifunctional nitrone conjugated secondary metabolite targeting the ribosome.</title>
        <authorList>
            <person name="Limbrick E.M."/>
            <person name="Graf M."/>
            <person name="Derewacz D.K."/>
            <person name="Nguyen F."/>
            <person name="Spraggins J.M."/>
            <person name="Wieland M."/>
            <person name="Ynigez-Gutierrez A.E."/>
            <person name="Reisman B.J."/>
            <person name="Zinshteyn B."/>
            <person name="McCulloch K."/>
            <person name="Iverson T.M."/>
            <person name="Green R."/>
            <person name="Wilson D.N."/>
            <person name="Bachmann B.O."/>
        </authorList>
    </citation>
    <scope>NUCLEOTIDE SEQUENCE [LARGE SCALE GENOMIC DNA]</scope>
    <source>
        <strain evidence="2">aurantiaca</strain>
    </source>
</reference>
<dbReference type="Proteomes" id="UP000509335">
    <property type="component" value="Chromosome"/>
</dbReference>
<dbReference type="AlphaFoldDB" id="A0A7H8XHJ3"/>
<sequence>MDSDPVARAWSGVEIAIVHPTTRKTRRIGYRRRAVEKPVGPRGSPPAVSIEPLEGLTHGSAAASVSAE</sequence>
<dbReference type="KEGG" id="mcab:HXZ27_06200"/>
<gene>
    <name evidence="1" type="ORF">HXZ27_06200</name>
</gene>